<evidence type="ECO:0000313" key="2">
    <source>
        <dbReference type="Proteomes" id="UP000008549"/>
    </source>
</evidence>
<dbReference type="KEGG" id="cbr:CBG_05874"/>
<name>A8X1G1_CAEBR</name>
<dbReference type="InParanoid" id="A8X1G1"/>
<dbReference type="OMA" id="NITVFMT"/>
<gene>
    <name evidence="1 3" type="ORF">CBG05874</name>
    <name evidence="1" type="ORF">CBG_05874</name>
</gene>
<dbReference type="Proteomes" id="UP000008549">
    <property type="component" value="Unassembled WGS sequence"/>
</dbReference>
<dbReference type="HOGENOM" id="CLU_047050_0_0_1"/>
<protein>
    <submittedName>
        <fullName evidence="1">Protein CBG05874</fullName>
    </submittedName>
</protein>
<organism evidence="1 2">
    <name type="scientific">Caenorhabditis briggsae</name>
    <dbReference type="NCBI Taxonomy" id="6238"/>
    <lineage>
        <taxon>Eukaryota</taxon>
        <taxon>Metazoa</taxon>
        <taxon>Ecdysozoa</taxon>
        <taxon>Nematoda</taxon>
        <taxon>Chromadorea</taxon>
        <taxon>Rhabditida</taxon>
        <taxon>Rhabditina</taxon>
        <taxon>Rhabditomorpha</taxon>
        <taxon>Rhabditoidea</taxon>
        <taxon>Rhabditidae</taxon>
        <taxon>Peloderinae</taxon>
        <taxon>Caenorhabditis</taxon>
    </lineage>
</organism>
<dbReference type="eggNOG" id="ENOG502TG05">
    <property type="taxonomic scope" value="Eukaryota"/>
</dbReference>
<reference evidence="1 2" key="1">
    <citation type="journal article" date="2003" name="PLoS Biol.">
        <title>The genome sequence of Caenorhabditis briggsae: a platform for comparative genomics.</title>
        <authorList>
            <person name="Stein L.D."/>
            <person name="Bao Z."/>
            <person name="Blasiar D."/>
            <person name="Blumenthal T."/>
            <person name="Brent M.R."/>
            <person name="Chen N."/>
            <person name="Chinwalla A."/>
            <person name="Clarke L."/>
            <person name="Clee C."/>
            <person name="Coghlan A."/>
            <person name="Coulson A."/>
            <person name="D'Eustachio P."/>
            <person name="Fitch D.H."/>
            <person name="Fulton L.A."/>
            <person name="Fulton R.E."/>
            <person name="Griffiths-Jones S."/>
            <person name="Harris T.W."/>
            <person name="Hillier L.W."/>
            <person name="Kamath R."/>
            <person name="Kuwabara P.E."/>
            <person name="Mardis E.R."/>
            <person name="Marra M.A."/>
            <person name="Miner T.L."/>
            <person name="Minx P."/>
            <person name="Mullikin J.C."/>
            <person name="Plumb R.W."/>
            <person name="Rogers J."/>
            <person name="Schein J.E."/>
            <person name="Sohrmann M."/>
            <person name="Spieth J."/>
            <person name="Stajich J.E."/>
            <person name="Wei C."/>
            <person name="Willey D."/>
            <person name="Wilson R.K."/>
            <person name="Durbin R."/>
            <person name="Waterston R.H."/>
        </authorList>
    </citation>
    <scope>NUCLEOTIDE SEQUENCE [LARGE SCALE GENOMIC DNA]</scope>
    <source>
        <strain evidence="1 2">AF16</strain>
    </source>
</reference>
<dbReference type="WormBase" id="CBG05874">
    <property type="protein sequence ID" value="CBP42563"/>
    <property type="gene ID" value="WBGene00028237"/>
</dbReference>
<accession>A8X1G1</accession>
<reference evidence="1 2" key="2">
    <citation type="journal article" date="2011" name="PLoS Genet.">
        <title>Caenorhabditis briggsae recombinant inbred line genotypes reveal inter-strain incompatibility and the evolution of recombination.</title>
        <authorList>
            <person name="Ross J.A."/>
            <person name="Koboldt D.C."/>
            <person name="Staisch J.E."/>
            <person name="Chamberlin H.M."/>
            <person name="Gupta B.P."/>
            <person name="Miller R.D."/>
            <person name="Baird S.E."/>
            <person name="Haag E.S."/>
        </authorList>
    </citation>
    <scope>NUCLEOTIDE SEQUENCE [LARGE SCALE GENOMIC DNA]</scope>
    <source>
        <strain evidence="1 2">AF16</strain>
    </source>
</reference>
<dbReference type="GeneID" id="8575159"/>
<dbReference type="EMBL" id="HE600909">
    <property type="protein sequence ID" value="CAP26471.2"/>
    <property type="molecule type" value="Genomic_DNA"/>
</dbReference>
<dbReference type="CTD" id="8575159"/>
<sequence>MGVIEGFRNYQSHLGITRNGRLMGANRRPHWEILFSSSESQYYINIENSNQKPFRFTQPQQKRAIVHTCSLADRGARCVLTHFRRHKRENANTRRNGWGTFSSILLSQSDKFLMLLFTLLAFAAFSRASIVPLSTFSAQKTFYEVNKTYKIFIISDSPQEDLQALTIITKNADQNSNAFTLSVASTDGSLTPFVPTQDNDMVSVYFTGATNNLRGYLYMNSVTPNLNVFPLFENKPINYKQGTNVVFKMSSPAGLIPVAQNVFVGSSEVLTGFVGLPEDVSPVQFFDSRFFNASTVTTYDQLELPLDRFYFTSSSNSVKYEINYAARKNLTIGSSGLLMTNAFPNGAYETRDFNLKNQNGINVDAYFVPRFDTTSAPGYSGNITLFTTPETLGPIIFPMISYGQSNITSNSPISRIVIESDGPYAIQYFLRDTTATTPSPVETTTKSSSFPQIVASLLMTAILRF</sequence>
<evidence type="ECO:0000313" key="3">
    <source>
        <dbReference type="WormBase" id="CBG05874"/>
    </source>
</evidence>
<dbReference type="AlphaFoldDB" id="A8X1G1"/>
<keyword evidence="2" id="KW-1185">Reference proteome</keyword>
<dbReference type="RefSeq" id="XP_002633162.2">
    <property type="nucleotide sequence ID" value="XM_002633116.2"/>
</dbReference>
<dbReference type="FunCoup" id="A8X1G1">
    <property type="interactions" value="59"/>
</dbReference>
<proteinExistence type="predicted"/>
<evidence type="ECO:0000313" key="1">
    <source>
        <dbReference type="EMBL" id="CAP26471.2"/>
    </source>
</evidence>